<dbReference type="SUPFAM" id="SSF52540">
    <property type="entry name" value="P-loop containing nucleoside triphosphate hydrolases"/>
    <property type="match status" value="1"/>
</dbReference>
<feature type="domain" description="ABC transporter" evidence="4">
    <location>
        <begin position="2"/>
        <end position="200"/>
    </location>
</feature>
<evidence type="ECO:0000313" key="5">
    <source>
        <dbReference type="EMBL" id="POR51647.1"/>
    </source>
</evidence>
<dbReference type="AlphaFoldDB" id="A0A2S4MAX5"/>
<proteinExistence type="predicted"/>
<dbReference type="PANTHER" id="PTHR42939">
    <property type="entry name" value="ABC TRANSPORTER ATP-BINDING PROTEIN ALBC-RELATED"/>
    <property type="match status" value="1"/>
</dbReference>
<evidence type="ECO:0000259" key="4">
    <source>
        <dbReference type="PROSITE" id="PS50893"/>
    </source>
</evidence>
<dbReference type="GO" id="GO:0016887">
    <property type="term" value="F:ATP hydrolysis activity"/>
    <property type="evidence" value="ECO:0007669"/>
    <property type="project" value="InterPro"/>
</dbReference>
<evidence type="ECO:0000256" key="2">
    <source>
        <dbReference type="ARBA" id="ARBA00022741"/>
    </source>
</evidence>
<reference evidence="5 6" key="1">
    <citation type="submission" date="2018-01" db="EMBL/GenBank/DDBJ databases">
        <title>Genomic Encyclopedia of Type Strains, Phase III (KMG-III): the genomes of soil and plant-associated and newly described type strains.</title>
        <authorList>
            <person name="Whitman W."/>
        </authorList>
    </citation>
    <scope>NUCLEOTIDE SEQUENCE [LARGE SCALE GENOMIC DNA]</scope>
    <source>
        <strain evidence="5 6">JCM 18070</strain>
    </source>
</reference>
<dbReference type="Pfam" id="PF00005">
    <property type="entry name" value="ABC_tran"/>
    <property type="match status" value="1"/>
</dbReference>
<evidence type="ECO:0000256" key="1">
    <source>
        <dbReference type="ARBA" id="ARBA00022448"/>
    </source>
</evidence>
<dbReference type="GO" id="GO:0005524">
    <property type="term" value="F:ATP binding"/>
    <property type="evidence" value="ECO:0007669"/>
    <property type="project" value="UniProtKB-KW"/>
</dbReference>
<keyword evidence="6" id="KW-1185">Reference proteome</keyword>
<dbReference type="InterPro" id="IPR051782">
    <property type="entry name" value="ABC_Transporter_VariousFunc"/>
</dbReference>
<keyword evidence="3" id="KW-0067">ATP-binding</keyword>
<dbReference type="InterPro" id="IPR027417">
    <property type="entry name" value="P-loop_NTPase"/>
</dbReference>
<dbReference type="InterPro" id="IPR003439">
    <property type="entry name" value="ABC_transporter-like_ATP-bd"/>
</dbReference>
<comment type="caution">
    <text evidence="5">The sequence shown here is derived from an EMBL/GenBank/DDBJ whole genome shotgun (WGS) entry which is preliminary data.</text>
</comment>
<organism evidence="5 6">
    <name type="scientific">Paraburkholderia eburnea</name>
    <dbReference type="NCBI Taxonomy" id="1189126"/>
    <lineage>
        <taxon>Bacteria</taxon>
        <taxon>Pseudomonadati</taxon>
        <taxon>Pseudomonadota</taxon>
        <taxon>Betaproteobacteria</taxon>
        <taxon>Burkholderiales</taxon>
        <taxon>Burkholderiaceae</taxon>
        <taxon>Paraburkholderia</taxon>
    </lineage>
</organism>
<dbReference type="PROSITE" id="PS50893">
    <property type="entry name" value="ABC_TRANSPORTER_2"/>
    <property type="match status" value="1"/>
</dbReference>
<keyword evidence="1" id="KW-0813">Transport</keyword>
<dbReference type="EMBL" id="PQGA01000006">
    <property type="protein sequence ID" value="POR51647.1"/>
    <property type="molecule type" value="Genomic_DNA"/>
</dbReference>
<name>A0A2S4MAX5_9BURK</name>
<accession>A0A2S4MAX5</accession>
<dbReference type="Gene3D" id="3.40.50.300">
    <property type="entry name" value="P-loop containing nucleotide triphosphate hydrolases"/>
    <property type="match status" value="1"/>
</dbReference>
<evidence type="ECO:0000313" key="6">
    <source>
        <dbReference type="Proteomes" id="UP000237381"/>
    </source>
</evidence>
<gene>
    <name evidence="5" type="ORF">B0G62_106181</name>
</gene>
<sequence>MLRFENISKRYGDHVIFKGLHYAAHAGCVALCDENGSGKSTLLGILAGTIDADEGEVWLDGHSLRKAPLEAKSALAYVPDDCLEYPLQTGREFLDLVASAKGTAVDTATLDLADRFGLTPHLEKRFEQMSLGTRKKFFVTATIIGAPAVVIADEPVNGLDAAGRAVLVELFRTLAADRTVLFASHDLKFARACEAKMVNFADLGA</sequence>
<dbReference type="Proteomes" id="UP000237381">
    <property type="component" value="Unassembled WGS sequence"/>
</dbReference>
<dbReference type="PANTHER" id="PTHR42939:SF1">
    <property type="entry name" value="ABC TRANSPORTER ATP-BINDING PROTEIN ALBC-RELATED"/>
    <property type="match status" value="1"/>
</dbReference>
<protein>
    <submittedName>
        <fullName evidence="5">Heme-transporting ATPase</fullName>
    </submittedName>
</protein>
<evidence type="ECO:0000256" key="3">
    <source>
        <dbReference type="ARBA" id="ARBA00022840"/>
    </source>
</evidence>
<dbReference type="OrthoDB" id="9087134at2"/>
<dbReference type="RefSeq" id="WP_103704886.1">
    <property type="nucleotide sequence ID" value="NZ_PQGA01000006.1"/>
</dbReference>
<keyword evidence="2" id="KW-0547">Nucleotide-binding</keyword>